<evidence type="ECO:0000313" key="2">
    <source>
        <dbReference type="Proteomes" id="UP001241377"/>
    </source>
</evidence>
<organism evidence="1 2">
    <name type="scientific">Naganishia cerealis</name>
    <dbReference type="NCBI Taxonomy" id="610337"/>
    <lineage>
        <taxon>Eukaryota</taxon>
        <taxon>Fungi</taxon>
        <taxon>Dikarya</taxon>
        <taxon>Basidiomycota</taxon>
        <taxon>Agaricomycotina</taxon>
        <taxon>Tremellomycetes</taxon>
        <taxon>Filobasidiales</taxon>
        <taxon>Filobasidiaceae</taxon>
        <taxon>Naganishia</taxon>
    </lineage>
</organism>
<name>A0ACC2W870_9TREE</name>
<gene>
    <name evidence="1" type="ORF">QFC19_002676</name>
</gene>
<comment type="caution">
    <text evidence="1">The sequence shown here is derived from an EMBL/GenBank/DDBJ whole genome shotgun (WGS) entry which is preliminary data.</text>
</comment>
<keyword evidence="2" id="KW-1185">Reference proteome</keyword>
<protein>
    <submittedName>
        <fullName evidence="1">Uncharacterized protein</fullName>
    </submittedName>
</protein>
<proteinExistence type="predicted"/>
<accession>A0ACC2W870</accession>
<dbReference type="Proteomes" id="UP001241377">
    <property type="component" value="Unassembled WGS sequence"/>
</dbReference>
<sequence length="305" mass="32977">MSSYLSHAKVIPLTQAGGEASEKASITMNLPSTLGATCCSWLSPSTQNENIYVGAGGVDRQAHIFRIPSLLDLETTPTPQEIMTLHLHTGPISSIAPSRNFEHVLTSSWDGLLGVFSLPTEANPLEESHDISAEPKSYLPGQNSKKKRKLAGASGDNQSGGWRKQPDMVMRGHTARIGGAIWDKEDRNRVWSAAWDGTVRGWEADLGYNSVLKVATSLISLTMQTASPVPSIRAHPTSPFTLATGTYSGTLQIWDVRSPKQALFSVKRQQKEGKGERVLSIDWNGEILVAGGEDGEVSVWSARGE</sequence>
<evidence type="ECO:0000313" key="1">
    <source>
        <dbReference type="EMBL" id="KAJ9107933.1"/>
    </source>
</evidence>
<reference evidence="1" key="1">
    <citation type="submission" date="2023-04" db="EMBL/GenBank/DDBJ databases">
        <title>Draft Genome sequencing of Naganishia species isolated from polar environments using Oxford Nanopore Technology.</title>
        <authorList>
            <person name="Leo P."/>
            <person name="Venkateswaran K."/>
        </authorList>
    </citation>
    <scope>NUCLEOTIDE SEQUENCE</scope>
    <source>
        <strain evidence="1">MNA-CCFEE 5261</strain>
    </source>
</reference>
<dbReference type="EMBL" id="JASBWR010000023">
    <property type="protein sequence ID" value="KAJ9107933.1"/>
    <property type="molecule type" value="Genomic_DNA"/>
</dbReference>